<feature type="compositionally biased region" description="Basic residues" evidence="1">
    <location>
        <begin position="137"/>
        <end position="146"/>
    </location>
</feature>
<feature type="compositionally biased region" description="Polar residues" evidence="1">
    <location>
        <begin position="48"/>
        <end position="74"/>
    </location>
</feature>
<sequence length="168" mass="17239">MRKSSKSRSDNSSSSSVAAERLADYRGDSSCAPAAGSSSSIPLGPVSPNVSPSTPDTESTCGTSSGTFTNSSCSAMLEKLNLSHVGDSEPHPTNQPESSGSSSKDGGKEKKLSSGSLGSGDAARPKQVTVTHPGTNKAKRTSKKKGSIQADLDVAKEFLRCKEEGSTR</sequence>
<name>A0A087UGH2_STEMI</name>
<reference evidence="2 3" key="1">
    <citation type="submission" date="2013-11" db="EMBL/GenBank/DDBJ databases">
        <title>Genome sequencing of Stegodyphus mimosarum.</title>
        <authorList>
            <person name="Bechsgaard J."/>
        </authorList>
    </citation>
    <scope>NUCLEOTIDE SEQUENCE [LARGE SCALE GENOMIC DNA]</scope>
</reference>
<dbReference type="Proteomes" id="UP000054359">
    <property type="component" value="Unassembled WGS sequence"/>
</dbReference>
<feature type="region of interest" description="Disordered" evidence="1">
    <location>
        <begin position="1"/>
        <end position="148"/>
    </location>
</feature>
<evidence type="ECO:0000313" key="2">
    <source>
        <dbReference type="EMBL" id="KFM76461.1"/>
    </source>
</evidence>
<dbReference type="AlphaFoldDB" id="A0A087UGH2"/>
<dbReference type="EMBL" id="KK119706">
    <property type="protein sequence ID" value="KFM76461.1"/>
    <property type="molecule type" value="Genomic_DNA"/>
</dbReference>
<evidence type="ECO:0000313" key="3">
    <source>
        <dbReference type="Proteomes" id="UP000054359"/>
    </source>
</evidence>
<gene>
    <name evidence="2" type="ORF">X975_07749</name>
</gene>
<keyword evidence="3" id="KW-1185">Reference proteome</keyword>
<dbReference type="STRING" id="407821.A0A087UGH2"/>
<dbReference type="OrthoDB" id="10600051at2759"/>
<accession>A0A087UGH2</accession>
<feature type="compositionally biased region" description="Low complexity" evidence="1">
    <location>
        <begin position="28"/>
        <end position="44"/>
    </location>
</feature>
<organism evidence="2 3">
    <name type="scientific">Stegodyphus mimosarum</name>
    <name type="common">African social velvet spider</name>
    <dbReference type="NCBI Taxonomy" id="407821"/>
    <lineage>
        <taxon>Eukaryota</taxon>
        <taxon>Metazoa</taxon>
        <taxon>Ecdysozoa</taxon>
        <taxon>Arthropoda</taxon>
        <taxon>Chelicerata</taxon>
        <taxon>Arachnida</taxon>
        <taxon>Araneae</taxon>
        <taxon>Araneomorphae</taxon>
        <taxon>Entelegynae</taxon>
        <taxon>Eresoidea</taxon>
        <taxon>Eresidae</taxon>
        <taxon>Stegodyphus</taxon>
    </lineage>
</organism>
<evidence type="ECO:0000256" key="1">
    <source>
        <dbReference type="SAM" id="MobiDB-lite"/>
    </source>
</evidence>
<protein>
    <submittedName>
        <fullName evidence="2">Uncharacterized protein</fullName>
    </submittedName>
</protein>
<feature type="non-terminal residue" evidence="2">
    <location>
        <position position="168"/>
    </location>
</feature>
<proteinExistence type="predicted"/>